<dbReference type="Pfam" id="PF00392">
    <property type="entry name" value="GntR"/>
    <property type="match status" value="1"/>
</dbReference>
<evidence type="ECO:0000313" key="5">
    <source>
        <dbReference type="EMBL" id="PRZ14448.1"/>
    </source>
</evidence>
<dbReference type="CDD" id="cd07377">
    <property type="entry name" value="WHTH_GntR"/>
    <property type="match status" value="1"/>
</dbReference>
<dbReference type="Proteomes" id="UP000238836">
    <property type="component" value="Unassembled WGS sequence"/>
</dbReference>
<dbReference type="InterPro" id="IPR011663">
    <property type="entry name" value="UTRA"/>
</dbReference>
<dbReference type="Pfam" id="PF07702">
    <property type="entry name" value="UTRA"/>
    <property type="match status" value="1"/>
</dbReference>
<dbReference type="InterPro" id="IPR050679">
    <property type="entry name" value="Bact_HTH_transcr_reg"/>
</dbReference>
<dbReference type="PRINTS" id="PR00035">
    <property type="entry name" value="HTHGNTR"/>
</dbReference>
<keyword evidence="6" id="KW-1185">Reference proteome</keyword>
<dbReference type="PANTHER" id="PTHR44846">
    <property type="entry name" value="MANNOSYL-D-GLYCERATE TRANSPORT/METABOLISM SYSTEM REPRESSOR MNGR-RELATED"/>
    <property type="match status" value="1"/>
</dbReference>
<proteinExistence type="predicted"/>
<name>A0ABX5ESE2_9BACL</name>
<dbReference type="RefSeq" id="WP_106342496.1">
    <property type="nucleotide sequence ID" value="NZ_PVTZ01000006.1"/>
</dbReference>
<evidence type="ECO:0000256" key="2">
    <source>
        <dbReference type="ARBA" id="ARBA00023125"/>
    </source>
</evidence>
<keyword evidence="3" id="KW-0804">Transcription</keyword>
<evidence type="ECO:0000313" key="6">
    <source>
        <dbReference type="Proteomes" id="UP000238836"/>
    </source>
</evidence>
<keyword evidence="1" id="KW-0805">Transcription regulation</keyword>
<evidence type="ECO:0000256" key="1">
    <source>
        <dbReference type="ARBA" id="ARBA00023015"/>
    </source>
</evidence>
<dbReference type="EMBL" id="PVTZ01000006">
    <property type="protein sequence ID" value="PRZ14448.1"/>
    <property type="molecule type" value="Genomic_DNA"/>
</dbReference>
<evidence type="ECO:0000256" key="3">
    <source>
        <dbReference type="ARBA" id="ARBA00023163"/>
    </source>
</evidence>
<dbReference type="PROSITE" id="PS50949">
    <property type="entry name" value="HTH_GNTR"/>
    <property type="match status" value="1"/>
</dbReference>
<dbReference type="Gene3D" id="3.40.1410.10">
    <property type="entry name" value="Chorismate lyase-like"/>
    <property type="match status" value="1"/>
</dbReference>
<dbReference type="InterPro" id="IPR000524">
    <property type="entry name" value="Tscrpt_reg_HTH_GntR"/>
</dbReference>
<dbReference type="InterPro" id="IPR028978">
    <property type="entry name" value="Chorismate_lyase_/UTRA_dom_sf"/>
</dbReference>
<accession>A0ABX5ESE2</accession>
<protein>
    <submittedName>
        <fullName evidence="5">DNA-binding GntR family transcriptional regulator</fullName>
    </submittedName>
</protein>
<sequence length="262" mass="29904">MSNSKIDEVVKIIHERIIEGKYVAGQRLPAERVLAEELGVSRPTIRTALLRLQSDNLIDIVPRGGIFVRSHAPKVKMGGGTPKNKGPELQQVGSFIHSMRASGRDILIRYLEPSSIRPAGEEIGAKLNIPEHENILRRYRVQLVDRVPYWILDTYLLASVAGELVGQEDHQLPLFKWLREHKQLLPIRTHEQLTCRMPSADEATLLHIGRNQPIVEMDRWIWAKPENGDHDEEILFEYSRIIANASLHEFAYTYEIAEDASK</sequence>
<reference evidence="5 6" key="1">
    <citation type="submission" date="2018-03" db="EMBL/GenBank/DDBJ databases">
        <title>Genomic Encyclopedia of Archaeal and Bacterial Type Strains, Phase II (KMG-II): from individual species to whole genera.</title>
        <authorList>
            <person name="Goeker M."/>
        </authorList>
    </citation>
    <scope>NUCLEOTIDE SEQUENCE [LARGE SCALE GENOMIC DNA]</scope>
    <source>
        <strain evidence="5 6">RHA1</strain>
    </source>
</reference>
<dbReference type="GO" id="GO:0003677">
    <property type="term" value="F:DNA binding"/>
    <property type="evidence" value="ECO:0007669"/>
    <property type="project" value="UniProtKB-KW"/>
</dbReference>
<gene>
    <name evidence="5" type="ORF">CLV36_106212</name>
</gene>
<organism evidence="5 6">
    <name type="scientific">Laceyella sediminis</name>
    <dbReference type="NCBI Taxonomy" id="573074"/>
    <lineage>
        <taxon>Bacteria</taxon>
        <taxon>Bacillati</taxon>
        <taxon>Bacillota</taxon>
        <taxon>Bacilli</taxon>
        <taxon>Bacillales</taxon>
        <taxon>Thermoactinomycetaceae</taxon>
        <taxon>Laceyella</taxon>
    </lineage>
</organism>
<dbReference type="InterPro" id="IPR036388">
    <property type="entry name" value="WH-like_DNA-bd_sf"/>
</dbReference>
<dbReference type="InterPro" id="IPR036390">
    <property type="entry name" value="WH_DNA-bd_sf"/>
</dbReference>
<comment type="caution">
    <text evidence="5">The sequence shown here is derived from an EMBL/GenBank/DDBJ whole genome shotgun (WGS) entry which is preliminary data.</text>
</comment>
<keyword evidence="2 5" id="KW-0238">DNA-binding</keyword>
<dbReference type="SUPFAM" id="SSF46785">
    <property type="entry name" value="Winged helix' DNA-binding domain"/>
    <property type="match status" value="1"/>
</dbReference>
<dbReference type="SUPFAM" id="SSF64288">
    <property type="entry name" value="Chorismate lyase-like"/>
    <property type="match status" value="1"/>
</dbReference>
<dbReference type="PANTHER" id="PTHR44846:SF1">
    <property type="entry name" value="MANNOSYL-D-GLYCERATE TRANSPORT_METABOLISM SYSTEM REPRESSOR MNGR-RELATED"/>
    <property type="match status" value="1"/>
</dbReference>
<dbReference type="SMART" id="SM00345">
    <property type="entry name" value="HTH_GNTR"/>
    <property type="match status" value="1"/>
</dbReference>
<dbReference type="Gene3D" id="1.10.10.10">
    <property type="entry name" value="Winged helix-like DNA-binding domain superfamily/Winged helix DNA-binding domain"/>
    <property type="match status" value="1"/>
</dbReference>
<dbReference type="SMART" id="SM00866">
    <property type="entry name" value="UTRA"/>
    <property type="match status" value="1"/>
</dbReference>
<evidence type="ECO:0000259" key="4">
    <source>
        <dbReference type="PROSITE" id="PS50949"/>
    </source>
</evidence>
<feature type="domain" description="HTH gntR-type" evidence="4">
    <location>
        <begin position="3"/>
        <end position="71"/>
    </location>
</feature>